<dbReference type="PROSITE" id="PS01187">
    <property type="entry name" value="EGF_CA"/>
    <property type="match status" value="1"/>
</dbReference>
<evidence type="ECO:0000256" key="5">
    <source>
        <dbReference type="ARBA" id="ARBA00022729"/>
    </source>
</evidence>
<dbReference type="AlphaFoldDB" id="A0AAN7XFZ0"/>
<keyword evidence="9" id="KW-0472">Membrane</keyword>
<dbReference type="FunFam" id="2.10.25.10:FF:000391">
    <property type="entry name" value="Weary, isoform C"/>
    <property type="match status" value="1"/>
</dbReference>
<evidence type="ECO:0000256" key="11">
    <source>
        <dbReference type="ARBA" id="ARBA00023180"/>
    </source>
</evidence>
<feature type="disulfide bond" evidence="12">
    <location>
        <begin position="97"/>
        <end position="106"/>
    </location>
</feature>
<keyword evidence="6" id="KW-0677">Repeat</keyword>
<dbReference type="InterPro" id="IPR009030">
    <property type="entry name" value="Growth_fac_rcpt_cys_sf"/>
</dbReference>
<evidence type="ECO:0000256" key="8">
    <source>
        <dbReference type="ARBA" id="ARBA00022989"/>
    </source>
</evidence>
<dbReference type="PANTHER" id="PTHR12916">
    <property type="entry name" value="CYTOCHROME C OXIDASE POLYPEPTIDE VIC-2"/>
    <property type="match status" value="1"/>
</dbReference>
<feature type="disulfide bond" evidence="12">
    <location>
        <begin position="932"/>
        <end position="941"/>
    </location>
</feature>
<feature type="domain" description="EGF-like" evidence="15">
    <location>
        <begin position="520"/>
        <end position="556"/>
    </location>
</feature>
<name>A0AAN7XFZ0_ELEMC</name>
<dbReference type="InterPro" id="IPR013032">
    <property type="entry name" value="EGF-like_CS"/>
</dbReference>
<keyword evidence="8" id="KW-1133">Transmembrane helix</keyword>
<evidence type="ECO:0000256" key="3">
    <source>
        <dbReference type="ARBA" id="ARBA00022536"/>
    </source>
</evidence>
<dbReference type="InterPro" id="IPR000742">
    <property type="entry name" value="EGF"/>
</dbReference>
<evidence type="ECO:0000256" key="10">
    <source>
        <dbReference type="ARBA" id="ARBA00023157"/>
    </source>
</evidence>
<comment type="subcellular location">
    <subcellularLocation>
        <location evidence="1">Cell membrane</location>
        <topology evidence="1">Single-pass type I membrane protein</topology>
    </subcellularLocation>
</comment>
<evidence type="ECO:0000256" key="13">
    <source>
        <dbReference type="SAM" id="SignalP"/>
    </source>
</evidence>
<keyword evidence="10 12" id="KW-1015">Disulfide bond</keyword>
<feature type="disulfide bond" evidence="12">
    <location>
        <begin position="546"/>
        <end position="555"/>
    </location>
</feature>
<dbReference type="InterPro" id="IPR001881">
    <property type="entry name" value="EGF-like_Ca-bd_dom"/>
</dbReference>
<feature type="disulfide bond" evidence="12">
    <location>
        <begin position="329"/>
        <end position="338"/>
    </location>
</feature>
<feature type="domain" description="EGF-like" evidence="15">
    <location>
        <begin position="302"/>
        <end position="339"/>
    </location>
</feature>
<feature type="domain" description="EGF-like" evidence="15">
    <location>
        <begin position="23"/>
        <end position="65"/>
    </location>
</feature>
<evidence type="ECO:0000256" key="9">
    <source>
        <dbReference type="ARBA" id="ARBA00023136"/>
    </source>
</evidence>
<feature type="domain" description="EGF-like" evidence="15">
    <location>
        <begin position="850"/>
        <end position="886"/>
    </location>
</feature>
<dbReference type="InterPro" id="IPR001791">
    <property type="entry name" value="Laminin_G"/>
</dbReference>
<dbReference type="InterPro" id="IPR013320">
    <property type="entry name" value="ConA-like_dom_sf"/>
</dbReference>
<dbReference type="Proteomes" id="UP001346869">
    <property type="component" value="Unassembled WGS sequence"/>
</dbReference>
<feature type="domain" description="EGF-like" evidence="15">
    <location>
        <begin position="775"/>
        <end position="811"/>
    </location>
</feature>
<dbReference type="PROSITE" id="PS01186">
    <property type="entry name" value="EGF_2"/>
    <property type="match status" value="4"/>
</dbReference>
<feature type="signal peptide" evidence="13">
    <location>
        <begin position="1"/>
        <end position="20"/>
    </location>
</feature>
<feature type="domain" description="Laminin G" evidence="14">
    <location>
        <begin position="583"/>
        <end position="773"/>
    </location>
</feature>
<dbReference type="Gene3D" id="2.10.25.10">
    <property type="entry name" value="Laminin"/>
    <property type="match status" value="9"/>
</dbReference>
<feature type="disulfide bond" evidence="12">
    <location>
        <begin position="838"/>
        <end position="847"/>
    </location>
</feature>
<dbReference type="PANTHER" id="PTHR12916:SF14">
    <property type="entry name" value="CRUMBS 1, CELL POLARITY COMPLEX COMPONENT"/>
    <property type="match status" value="1"/>
</dbReference>
<feature type="domain" description="EGF-like" evidence="15">
    <location>
        <begin position="944"/>
        <end position="980"/>
    </location>
</feature>
<feature type="chain" id="PRO_5042970014" description="Protein crumbs homolog 1-like" evidence="13">
    <location>
        <begin position="21"/>
        <end position="1023"/>
    </location>
</feature>
<evidence type="ECO:0000256" key="6">
    <source>
        <dbReference type="ARBA" id="ARBA00022737"/>
    </source>
</evidence>
<dbReference type="Gene3D" id="2.60.120.200">
    <property type="match status" value="3"/>
</dbReference>
<evidence type="ECO:0000256" key="1">
    <source>
        <dbReference type="ARBA" id="ARBA00004251"/>
    </source>
</evidence>
<feature type="domain" description="Laminin G" evidence="14">
    <location>
        <begin position="109"/>
        <end position="300"/>
    </location>
</feature>
<evidence type="ECO:0000256" key="12">
    <source>
        <dbReference type="PROSITE-ProRule" id="PRU00076"/>
    </source>
</evidence>
<feature type="domain" description="Laminin G" evidence="14">
    <location>
        <begin position="345"/>
        <end position="518"/>
    </location>
</feature>
<keyword evidence="3 12" id="KW-0245">EGF-like domain</keyword>
<dbReference type="GO" id="GO:0048731">
    <property type="term" value="P:system development"/>
    <property type="evidence" value="ECO:0007669"/>
    <property type="project" value="UniProtKB-ARBA"/>
</dbReference>
<dbReference type="GO" id="GO:0005886">
    <property type="term" value="C:plasma membrane"/>
    <property type="evidence" value="ECO:0007669"/>
    <property type="project" value="UniProtKB-SubCell"/>
</dbReference>
<dbReference type="FunFam" id="2.60.120.200:FF:000055">
    <property type="entry name" value="Crumbs cell polarity complex component 1"/>
    <property type="match status" value="1"/>
</dbReference>
<dbReference type="CDD" id="cd00110">
    <property type="entry name" value="LamG"/>
    <property type="match status" value="3"/>
</dbReference>
<organism evidence="16 17">
    <name type="scientific">Eleginops maclovinus</name>
    <name type="common">Patagonian blennie</name>
    <name type="synonym">Eleginus maclovinus</name>
    <dbReference type="NCBI Taxonomy" id="56733"/>
    <lineage>
        <taxon>Eukaryota</taxon>
        <taxon>Metazoa</taxon>
        <taxon>Chordata</taxon>
        <taxon>Craniata</taxon>
        <taxon>Vertebrata</taxon>
        <taxon>Euteleostomi</taxon>
        <taxon>Actinopterygii</taxon>
        <taxon>Neopterygii</taxon>
        <taxon>Teleostei</taxon>
        <taxon>Neoteleostei</taxon>
        <taxon>Acanthomorphata</taxon>
        <taxon>Eupercaria</taxon>
        <taxon>Perciformes</taxon>
        <taxon>Notothenioidei</taxon>
        <taxon>Eleginopidae</taxon>
        <taxon>Eleginops</taxon>
    </lineage>
</organism>
<dbReference type="PROSITE" id="PS50026">
    <property type="entry name" value="EGF_3"/>
    <property type="match status" value="9"/>
</dbReference>
<dbReference type="CDD" id="cd00054">
    <property type="entry name" value="EGF_CA"/>
    <property type="match status" value="5"/>
</dbReference>
<dbReference type="SMART" id="SM00282">
    <property type="entry name" value="LamG"/>
    <property type="match status" value="3"/>
</dbReference>
<evidence type="ECO:0000313" key="16">
    <source>
        <dbReference type="EMBL" id="KAK5859504.1"/>
    </source>
</evidence>
<dbReference type="PROSITE" id="PS50025">
    <property type="entry name" value="LAM_G_DOMAIN"/>
    <property type="match status" value="3"/>
</dbReference>
<accession>A0AAN7XFZ0</accession>
<proteinExistence type="predicted"/>
<dbReference type="Pfam" id="PF12661">
    <property type="entry name" value="hEGF"/>
    <property type="match status" value="1"/>
</dbReference>
<evidence type="ECO:0000256" key="4">
    <source>
        <dbReference type="ARBA" id="ARBA00022692"/>
    </source>
</evidence>
<dbReference type="Pfam" id="PF00008">
    <property type="entry name" value="EGF"/>
    <property type="match status" value="5"/>
</dbReference>
<dbReference type="PROSITE" id="PS00022">
    <property type="entry name" value="EGF_1"/>
    <property type="match status" value="8"/>
</dbReference>
<dbReference type="Pfam" id="PF02210">
    <property type="entry name" value="Laminin_G_2"/>
    <property type="match status" value="3"/>
</dbReference>
<evidence type="ECO:0000259" key="14">
    <source>
        <dbReference type="PROSITE" id="PS50025"/>
    </source>
</evidence>
<reference evidence="16 17" key="1">
    <citation type="journal article" date="2023" name="Genes (Basel)">
        <title>Chromosome-Level Genome Assembly and Circadian Gene Repertoire of the Patagonia Blennie Eleginops maclovinus-The Closest Ancestral Proxy of Antarctic Cryonotothenioids.</title>
        <authorList>
            <person name="Cheng C.C."/>
            <person name="Rivera-Colon A.G."/>
            <person name="Minhas B.F."/>
            <person name="Wilson L."/>
            <person name="Rayamajhi N."/>
            <person name="Vargas-Chacoff L."/>
            <person name="Catchen J.M."/>
        </authorList>
    </citation>
    <scope>NUCLEOTIDE SEQUENCE [LARGE SCALE GENOMIC DNA]</scope>
    <source>
        <strain evidence="16">JMC-PN-2008</strain>
    </source>
</reference>
<dbReference type="EMBL" id="JAUZQC010000014">
    <property type="protein sequence ID" value="KAK5859504.1"/>
    <property type="molecule type" value="Genomic_DNA"/>
</dbReference>
<sequence length="1023" mass="113230">MWRFSVLVWTSWLLFAGTFSEDDLSGCEKQLCQNGGLCESHDGAFRCLCSQQSQNGRLYGGENCTTSLLGCDDNQCENRGICSPLLVDGEHTYTCICLAGFTGPKCQTTSVFSFETQGYIYVKTQLLDPEDPLNVTFSFRTDRPFGTILQHRVDNLLLSIELTDGHLGLHSLKGQGSSTLVQELPEYLSNNKWHMVGASLGVAVSMIKLLCTEESCTRDFNSEVQLLEPASALPEPGSVRHSLFIGAVRGNWSSGGEADEEHYPPVFLGCFRDVLVDSHLVLPATVPEGSDAQVNVTEGCSDRDRCDDSPCQNRGRCVSQVWRSYTCECFRPYEGNDCAEEYVTARFGNQDMEGYASFSLDDEPADSVTISMFLRTRRSSGLLLIMANSTSQYLRLWLVEGKIKVQVNNFETLVGKTVVNDGHFHLVTVKLNGSAAMLFQSAHQIQAYMLIRQIDAHAGDLVFVGGLPDSRASASFGGYFKGCIQDLRINNKRTQFYPIATPVESYILEQLVNVAQGCSSDNACAVNPCLNGGVCYSMWDDFICNCPPSTSGRRCEEVKWCELFPCPFPAVCQPRSQGFECLSNVTFRVESSVLQYRSNGKIKRNLDSFSISFRTRESTATLLHAHKDSHQLTVSLLDSHVVMELQAGTKDSNKVTVRSEGPISDGKWHTVDISLENKTLPTSRWIMVVDGDNTEQSMSRTAPGDLDFLKEGSFIFLGGLSSEARVNMSGCIALVEIGGLLLPFHLETEFIVPRPQQEQFTMIGSDVAPNYGCWGAEVCSPNPCHNHGVCKDLFNLHHCICSSEWTGPLCEKQTDSCISSPCINGHCINLEEGIECVCEVGYSGKQCDLEADMCENNNCSDGATCLKGFRSYGCLCPLGITGQHCNEKIPEIPWYIETHPIPQLPVSTCTGTKWDYNCFNGGSCSEADSCYCMPGFVGQWCEKDVDECASGPCMNGGFCVNYLNSFECVCDMNYSGIHCQIDISDFYLYLFLGLWQNIFQLVSYLVMRLDDEPEIEWGFVFND</sequence>
<dbReference type="InterPro" id="IPR000152">
    <property type="entry name" value="EGF-type_Asp/Asn_hydroxyl_site"/>
</dbReference>
<protein>
    <recommendedName>
        <fullName evidence="18">Protein crumbs homolog 1-like</fullName>
    </recommendedName>
</protein>
<comment type="caution">
    <text evidence="16">The sequence shown here is derived from an EMBL/GenBank/DDBJ whole genome shotgun (WGS) entry which is preliminary data.</text>
</comment>
<dbReference type="SUPFAM" id="SSF49899">
    <property type="entry name" value="Concanavalin A-like lectins/glucanases"/>
    <property type="match status" value="3"/>
</dbReference>
<feature type="disulfide bond" evidence="12">
    <location>
        <begin position="876"/>
        <end position="885"/>
    </location>
</feature>
<dbReference type="SUPFAM" id="SSF57184">
    <property type="entry name" value="Growth factor receptor domain"/>
    <property type="match status" value="1"/>
</dbReference>
<dbReference type="GO" id="GO:0005112">
    <property type="term" value="F:Notch binding"/>
    <property type="evidence" value="ECO:0007669"/>
    <property type="project" value="TreeGrafter"/>
</dbReference>
<feature type="disulfide bond" evidence="12">
    <location>
        <begin position="801"/>
        <end position="810"/>
    </location>
</feature>
<dbReference type="PROSITE" id="PS00010">
    <property type="entry name" value="ASX_HYDROXYL"/>
    <property type="match status" value="1"/>
</dbReference>
<dbReference type="SMART" id="SM00179">
    <property type="entry name" value="EGF_CA"/>
    <property type="match status" value="8"/>
</dbReference>
<keyword evidence="17" id="KW-1185">Reference proteome</keyword>
<evidence type="ECO:0000256" key="2">
    <source>
        <dbReference type="ARBA" id="ARBA00022475"/>
    </source>
</evidence>
<keyword evidence="4" id="KW-0812">Transmembrane</keyword>
<evidence type="ECO:0000256" key="7">
    <source>
        <dbReference type="ARBA" id="ARBA00022837"/>
    </source>
</evidence>
<feature type="disulfide bond" evidence="12">
    <location>
        <begin position="970"/>
        <end position="979"/>
    </location>
</feature>
<dbReference type="SUPFAM" id="SSF57196">
    <property type="entry name" value="EGF/Laminin"/>
    <property type="match status" value="3"/>
</dbReference>
<dbReference type="SMART" id="SM00181">
    <property type="entry name" value="EGF"/>
    <property type="match status" value="9"/>
</dbReference>
<dbReference type="GO" id="GO:0007219">
    <property type="term" value="P:Notch signaling pathway"/>
    <property type="evidence" value="ECO:0007669"/>
    <property type="project" value="TreeGrafter"/>
</dbReference>
<keyword evidence="5 13" id="KW-0732">Signal</keyword>
<keyword evidence="11" id="KW-0325">Glycoprotein</keyword>
<comment type="caution">
    <text evidence="12">Lacks conserved residue(s) required for the propagation of feature annotation.</text>
</comment>
<keyword evidence="2" id="KW-1003">Cell membrane</keyword>
<feature type="domain" description="EGF-like" evidence="15">
    <location>
        <begin position="67"/>
        <end position="107"/>
    </location>
</feature>
<evidence type="ECO:0000313" key="17">
    <source>
        <dbReference type="Proteomes" id="UP001346869"/>
    </source>
</evidence>
<gene>
    <name evidence="16" type="ORF">PBY51_021057</name>
</gene>
<dbReference type="GO" id="GO:0005509">
    <property type="term" value="F:calcium ion binding"/>
    <property type="evidence" value="ECO:0007669"/>
    <property type="project" value="InterPro"/>
</dbReference>
<dbReference type="InterPro" id="IPR018097">
    <property type="entry name" value="EGF_Ca-bd_CS"/>
</dbReference>
<feature type="disulfide bond" evidence="12">
    <location>
        <begin position="817"/>
        <end position="827"/>
    </location>
</feature>
<evidence type="ECO:0008006" key="18">
    <source>
        <dbReference type="Google" id="ProtNLM"/>
    </source>
</evidence>
<evidence type="ECO:0000259" key="15">
    <source>
        <dbReference type="PROSITE" id="PS50026"/>
    </source>
</evidence>
<dbReference type="FunFam" id="2.10.25.10:FF:000282">
    <property type="entry name" value="Crumbs cell polarity complex component 2"/>
    <property type="match status" value="1"/>
</dbReference>
<feature type="domain" description="EGF-like" evidence="15">
    <location>
        <begin position="905"/>
        <end position="942"/>
    </location>
</feature>
<keyword evidence="7" id="KW-0106">Calcium</keyword>
<feature type="domain" description="EGF-like" evidence="15">
    <location>
        <begin position="813"/>
        <end position="848"/>
    </location>
</feature>
<reference evidence="16 17" key="2">
    <citation type="journal article" date="2023" name="Mol. Biol. Evol.">
        <title>Genomics of Secondarily Temperate Adaptation in the Only Non-Antarctic Icefish.</title>
        <authorList>
            <person name="Rivera-Colon A.G."/>
            <person name="Rayamajhi N."/>
            <person name="Minhas B.F."/>
            <person name="Madrigal G."/>
            <person name="Bilyk K.T."/>
            <person name="Yoon V."/>
            <person name="Hune M."/>
            <person name="Gregory S."/>
            <person name="Cheng C.H.C."/>
            <person name="Catchen J.M."/>
        </authorList>
    </citation>
    <scope>NUCLEOTIDE SEQUENCE [LARGE SCALE GENOMIC DNA]</scope>
    <source>
        <strain evidence="16">JMC-PN-2008</strain>
    </source>
</reference>